<dbReference type="InterPro" id="IPR036866">
    <property type="entry name" value="RibonucZ/Hydroxyglut_hydro"/>
</dbReference>
<reference evidence="2 3" key="1">
    <citation type="submission" date="2020-05" db="EMBL/GenBank/DDBJ databases">
        <authorList>
            <person name="Mo P."/>
        </authorList>
    </citation>
    <scope>NUCLEOTIDE SEQUENCE [LARGE SCALE GENOMIC DNA]</scope>
    <source>
        <strain evidence="2 3">Gen01</strain>
    </source>
</reference>
<dbReference type="SUPFAM" id="SSF56281">
    <property type="entry name" value="Metallo-hydrolase/oxidoreductase"/>
    <property type="match status" value="1"/>
</dbReference>
<name>A0A6M6JRY8_9PSEU</name>
<dbReference type="InterPro" id="IPR050855">
    <property type="entry name" value="NDM-1-like"/>
</dbReference>
<sequence>MSVSDVPELESLGGGFHAFVQPDGGWGLNNAGVFTGRRGATLIDTAFTENRGRGLQDAVASITDRPVTTIVNTHHHGDHTYANYLFGSATVVAHHACRERVLATGLDTCRLFPGVEWGDLEIAEPTVTFDGEVVVHCDDTPALARHVGRAAHTVEDVYVWVAERRLLFAGDLVFHGGTPFVVMGSVQGLIDTLTELRALDADVLVPGHGAVGDPGLIEPQLAYLRLVQERAREGFAAGLPPLEVARRTDLGEFATWTDAERLPANLHRAYSELRGEPPGVLLDLPPIVADMVAFNDGRPLHSLA</sequence>
<dbReference type="SMART" id="SM00849">
    <property type="entry name" value="Lactamase_B"/>
    <property type="match status" value="1"/>
</dbReference>
<dbReference type="PANTHER" id="PTHR42951">
    <property type="entry name" value="METALLO-BETA-LACTAMASE DOMAIN-CONTAINING"/>
    <property type="match status" value="1"/>
</dbReference>
<dbReference type="Pfam" id="PF00753">
    <property type="entry name" value="Lactamase_B"/>
    <property type="match status" value="1"/>
</dbReference>
<evidence type="ECO:0000313" key="2">
    <source>
        <dbReference type="EMBL" id="QJY49402.1"/>
    </source>
</evidence>
<dbReference type="RefSeq" id="WP_172165059.1">
    <property type="nucleotide sequence ID" value="NZ_CP053564.1"/>
</dbReference>
<keyword evidence="2" id="KW-0378">Hydrolase</keyword>
<keyword evidence="3" id="KW-1185">Reference proteome</keyword>
<feature type="domain" description="Metallo-beta-lactamase" evidence="1">
    <location>
        <begin position="28"/>
        <end position="208"/>
    </location>
</feature>
<gene>
    <name evidence="2" type="ORF">HOP40_29615</name>
</gene>
<protein>
    <submittedName>
        <fullName evidence="2">MBL fold metallo-hydrolase</fullName>
    </submittedName>
</protein>
<dbReference type="Proteomes" id="UP000505377">
    <property type="component" value="Chromosome"/>
</dbReference>
<dbReference type="AlphaFoldDB" id="A0A6M6JRY8"/>
<dbReference type="Gene3D" id="3.60.15.10">
    <property type="entry name" value="Ribonuclease Z/Hydroxyacylglutathione hydrolase-like"/>
    <property type="match status" value="1"/>
</dbReference>
<organism evidence="2 3">
    <name type="scientific">Pseudonocardia broussonetiae</name>
    <dbReference type="NCBI Taxonomy" id="2736640"/>
    <lineage>
        <taxon>Bacteria</taxon>
        <taxon>Bacillati</taxon>
        <taxon>Actinomycetota</taxon>
        <taxon>Actinomycetes</taxon>
        <taxon>Pseudonocardiales</taxon>
        <taxon>Pseudonocardiaceae</taxon>
        <taxon>Pseudonocardia</taxon>
    </lineage>
</organism>
<accession>A0A6M6JRY8</accession>
<dbReference type="CDD" id="cd16282">
    <property type="entry name" value="metallo-hydrolase-like_MBL-fold"/>
    <property type="match status" value="1"/>
</dbReference>
<dbReference type="KEGG" id="pbro:HOP40_29615"/>
<dbReference type="InterPro" id="IPR001279">
    <property type="entry name" value="Metallo-B-lactamas"/>
</dbReference>
<proteinExistence type="predicted"/>
<dbReference type="GO" id="GO:0016787">
    <property type="term" value="F:hydrolase activity"/>
    <property type="evidence" value="ECO:0007669"/>
    <property type="project" value="UniProtKB-KW"/>
</dbReference>
<dbReference type="EMBL" id="CP053564">
    <property type="protein sequence ID" value="QJY49402.1"/>
    <property type="molecule type" value="Genomic_DNA"/>
</dbReference>
<evidence type="ECO:0000313" key="3">
    <source>
        <dbReference type="Proteomes" id="UP000505377"/>
    </source>
</evidence>
<evidence type="ECO:0000259" key="1">
    <source>
        <dbReference type="SMART" id="SM00849"/>
    </source>
</evidence>